<evidence type="ECO:0000313" key="5">
    <source>
        <dbReference type="EMBL" id="API87201.1"/>
    </source>
</evidence>
<keyword evidence="2 3" id="KW-0067">ATP-binding</keyword>
<comment type="function">
    <text evidence="3">A helicase/nuclease that prepares dsDNA breaks (DSB) for recombinational DNA repair. Binds to DSBs and unwinds DNA via a highly rapid and processive ATP-dependent bidirectional helicase activity. Unwinds dsDNA until it encounters a Chi (crossover hotspot instigator) sequence from the 3' direction. Cuts ssDNA a few nucleotides 3' to the Chi site. The properties and activities of the enzyme are changed at Chi. The Chi-altered holoenzyme produces a long 3'-ssDNA overhang and facilitates RecA-binding to the ssDNA for homologous DNA recombination and repair. Holoenzyme degrades any linearized DNA that is unable to undergo homologous recombination. In the holoenzyme this subunit has ssDNA-dependent ATPase and 5'-3' helicase activity. When added to pre-assembled RecBC greatly stimulates nuclease activity and augments holoenzyme processivity. Negatively regulates the RecA-loading ability of RecBCD.</text>
</comment>
<evidence type="ECO:0000256" key="1">
    <source>
        <dbReference type="ARBA" id="ARBA00022741"/>
    </source>
</evidence>
<dbReference type="InterPro" id="IPR050534">
    <property type="entry name" value="Coronavir_polyprotein_1ab"/>
</dbReference>
<dbReference type="SUPFAM" id="SSF52540">
    <property type="entry name" value="P-loop containing nucleoside triphosphate hydrolases"/>
    <property type="match status" value="1"/>
</dbReference>
<dbReference type="NCBIfam" id="TIGR01447">
    <property type="entry name" value="recD"/>
    <property type="match status" value="1"/>
</dbReference>
<dbReference type="GO" id="GO:0043139">
    <property type="term" value="F:5'-3' DNA helicase activity"/>
    <property type="evidence" value="ECO:0007669"/>
    <property type="project" value="UniProtKB-UniRule"/>
</dbReference>
<comment type="subunit">
    <text evidence="3">Heterotrimer of RecB, RecC and RecD. All subunits contribute to DNA-binding.</text>
</comment>
<feature type="binding site" evidence="3">
    <location>
        <begin position="222"/>
        <end position="229"/>
    </location>
    <ligand>
        <name>ATP</name>
        <dbReference type="ChEBI" id="CHEBI:30616"/>
    </ligand>
</feature>
<keyword evidence="3" id="KW-0413">Isomerase</keyword>
<dbReference type="GO" id="GO:0017116">
    <property type="term" value="F:single-stranded DNA helicase activity"/>
    <property type="evidence" value="ECO:0007669"/>
    <property type="project" value="TreeGrafter"/>
</dbReference>
<dbReference type="PANTHER" id="PTHR43788:SF6">
    <property type="entry name" value="DNA HELICASE B"/>
    <property type="match status" value="1"/>
</dbReference>
<protein>
    <recommendedName>
        <fullName evidence="3">RecBCD enzyme subunit RecD</fullName>
        <ecNumber evidence="3">5.6.2.3</ecNumber>
    </recommendedName>
    <alternativeName>
        <fullName evidence="3">DNA 5'-3' helicase subunit RecD</fullName>
    </alternativeName>
    <alternativeName>
        <fullName evidence="3">Exonuclease V subunit RecD</fullName>
        <shortName evidence="3">ExoV subunit RecD</shortName>
    </alternativeName>
    <alternativeName>
        <fullName evidence="3">Helicase/nuclease RecBCD subunit RecD</fullName>
    </alternativeName>
</protein>
<evidence type="ECO:0000256" key="3">
    <source>
        <dbReference type="HAMAP-Rule" id="MF_01487"/>
    </source>
</evidence>
<dbReference type="CDD" id="cd18809">
    <property type="entry name" value="SF1_C_RecD"/>
    <property type="match status" value="1"/>
</dbReference>
<organism evidence="5 6">
    <name type="scientific">Francisella uliginis</name>
    <dbReference type="NCBI Taxonomy" id="573570"/>
    <lineage>
        <taxon>Bacteria</taxon>
        <taxon>Pseudomonadati</taxon>
        <taxon>Pseudomonadota</taxon>
        <taxon>Gammaproteobacteria</taxon>
        <taxon>Thiotrichales</taxon>
        <taxon>Francisellaceae</taxon>
        <taxon>Francisella</taxon>
    </lineage>
</organism>
<evidence type="ECO:0000259" key="4">
    <source>
        <dbReference type="Pfam" id="PF13538"/>
    </source>
</evidence>
<keyword evidence="3" id="KW-0227">DNA damage</keyword>
<feature type="domain" description="UvrD-like helicase C-terminal" evidence="4">
    <location>
        <begin position="543"/>
        <end position="587"/>
    </location>
</feature>
<comment type="similarity">
    <text evidence="3">Belongs to the RecD family.</text>
</comment>
<dbReference type="EMBL" id="CP016796">
    <property type="protein sequence ID" value="API87201.1"/>
    <property type="molecule type" value="Genomic_DNA"/>
</dbReference>
<dbReference type="GO" id="GO:0009338">
    <property type="term" value="C:exodeoxyribonuclease V complex"/>
    <property type="evidence" value="ECO:0007669"/>
    <property type="project" value="InterPro"/>
</dbReference>
<dbReference type="GO" id="GO:0000724">
    <property type="term" value="P:double-strand break repair via homologous recombination"/>
    <property type="evidence" value="ECO:0007669"/>
    <property type="project" value="UniProtKB-UniRule"/>
</dbReference>
<dbReference type="GO" id="GO:0008854">
    <property type="term" value="F:exodeoxyribonuclease V activity"/>
    <property type="evidence" value="ECO:0007669"/>
    <property type="project" value="InterPro"/>
</dbReference>
<dbReference type="GO" id="GO:0003677">
    <property type="term" value="F:DNA binding"/>
    <property type="evidence" value="ECO:0007669"/>
    <property type="project" value="UniProtKB-UniRule"/>
</dbReference>
<dbReference type="RefSeq" id="WP_072712917.1">
    <property type="nucleotide sequence ID" value="NZ_CP016796.1"/>
</dbReference>
<keyword evidence="6" id="KW-1185">Reference proteome</keyword>
<evidence type="ECO:0000313" key="6">
    <source>
        <dbReference type="Proteomes" id="UP000184222"/>
    </source>
</evidence>
<dbReference type="Gene3D" id="3.40.50.300">
    <property type="entry name" value="P-loop containing nucleotide triphosphate hydrolases"/>
    <property type="match status" value="2"/>
</dbReference>
<dbReference type="InterPro" id="IPR027417">
    <property type="entry name" value="P-loop_NTPase"/>
</dbReference>
<proteinExistence type="inferred from homology"/>
<dbReference type="PANTHER" id="PTHR43788">
    <property type="entry name" value="DNA2/NAM7 HELICASE FAMILY MEMBER"/>
    <property type="match status" value="1"/>
</dbReference>
<keyword evidence="3" id="KW-0540">Nuclease</keyword>
<sequence length="615" mass="70111">MYKTFHKAKERLANIQAVDFFFAKDVLALFRKQNLGQQIKINRHSGLDPESLKDSQDQKSNKILKQVQDDSWCIDNNSLDMVLFHLLMELMSAYSYGHSCIKIKDLADKTIFASEEGDEELKEGYKLPSYKELIDILDSIDYTKLPIYFAKEFDSLYIKRLWCYEKEIAEFIRQKTSKNIACCDNVKLNEIVSRLFETTEEIDYQKQAVLNSFNYDFSIISGGPGTGKTTTVAKLLLAMQMFNDKQQKIALLAPTGKAAQRMTESLRKTLASGLDLSVIPEFSQDSLSYLKELEAQTIHRFLGLRPNSKYIKYHKEAKAPYDVIIVDEASMLDINIFIKLIRVISENTKLILLGDINQLPSVEVGSLLASLTIDITGNIPKYTTKLLKNYRSQQNINNLANSVLMGEVLQAEHEGENINFYDSKDMDKLLKSYANKYKALEKCSGYKEALGILSKFRILVANKNLDIGTDRLNQKIEKLLGKTIDSNYKARPIMITQNSYSLGLFNGDIGIIWPDSSGKLRAYFDGKDDRVFSLNMLPNYETVYAMTIHKTQGSEFDEVAIILPDNDNEALTKQLIYTAITRAKRKSDIVSQLKIFNKVIKKSVTRNSNIQHLIE</sequence>
<dbReference type="KEGG" id="frx:F7310_07430"/>
<dbReference type="GO" id="GO:0005524">
    <property type="term" value="F:ATP binding"/>
    <property type="evidence" value="ECO:0007669"/>
    <property type="project" value="UniProtKB-UniRule"/>
</dbReference>
<dbReference type="Proteomes" id="UP000184222">
    <property type="component" value="Chromosome"/>
</dbReference>
<dbReference type="InterPro" id="IPR027785">
    <property type="entry name" value="UvrD-like_helicase_C"/>
</dbReference>
<keyword evidence="3" id="KW-0234">DNA repair</keyword>
<dbReference type="InterPro" id="IPR006344">
    <property type="entry name" value="RecD"/>
</dbReference>
<dbReference type="GO" id="GO:0016887">
    <property type="term" value="F:ATP hydrolysis activity"/>
    <property type="evidence" value="ECO:0007669"/>
    <property type="project" value="RHEA"/>
</dbReference>
<dbReference type="AlphaFoldDB" id="A0A1L4BTM7"/>
<dbReference type="HAMAP" id="MF_01487">
    <property type="entry name" value="RecD"/>
    <property type="match status" value="1"/>
</dbReference>
<dbReference type="Pfam" id="PF13245">
    <property type="entry name" value="AAA_19"/>
    <property type="match status" value="1"/>
</dbReference>
<keyword evidence="3" id="KW-0238">DNA-binding</keyword>
<comment type="miscellaneous">
    <text evidence="3">In the RecBCD complex, RecB has a slow 3'-5' helicase, an exonuclease activity and loads RecA onto ssDNA, RecD has a fast 5'-3' helicase activity, while RecC stimulates the ATPase and processivity of the RecB helicase and contributes to recognition of the Chi site.</text>
</comment>
<reference evidence="5 6" key="1">
    <citation type="journal article" date="2016" name="Appl. Environ. Microbiol.">
        <title>Whole genome relationships among Francisella bacteria of diverse origin define new species and provide specific regions for detection.</title>
        <authorList>
            <person name="Challacombe J.F."/>
            <person name="Petersen J.M."/>
            <person name="Gallegos-Graves V."/>
            <person name="Hodge D."/>
            <person name="Pillai S."/>
            <person name="Kuske C.R."/>
        </authorList>
    </citation>
    <scope>NUCLEOTIDE SEQUENCE [LARGE SCALE GENOMIC DNA]</scope>
    <source>
        <strain evidence="6">TX07-7310</strain>
    </source>
</reference>
<comment type="catalytic activity">
    <reaction evidence="3">
        <text>ATP + H2O = ADP + phosphate + H(+)</text>
        <dbReference type="Rhea" id="RHEA:13065"/>
        <dbReference type="ChEBI" id="CHEBI:15377"/>
        <dbReference type="ChEBI" id="CHEBI:15378"/>
        <dbReference type="ChEBI" id="CHEBI:30616"/>
        <dbReference type="ChEBI" id="CHEBI:43474"/>
        <dbReference type="ChEBI" id="CHEBI:456216"/>
        <dbReference type="EC" id="5.6.2.3"/>
    </reaction>
</comment>
<gene>
    <name evidence="3" type="primary">recD</name>
    <name evidence="5" type="ORF">F7310_07430</name>
</gene>
<dbReference type="OrthoDB" id="9803432at2"/>
<keyword evidence="3" id="KW-0269">Exonuclease</keyword>
<dbReference type="STRING" id="573570.F7310_07430"/>
<keyword evidence="1 3" id="KW-0547">Nucleotide-binding</keyword>
<dbReference type="Pfam" id="PF13538">
    <property type="entry name" value="UvrD_C_2"/>
    <property type="match status" value="1"/>
</dbReference>
<evidence type="ECO:0000256" key="2">
    <source>
        <dbReference type="ARBA" id="ARBA00022840"/>
    </source>
</evidence>
<keyword evidence="3" id="KW-0378">Hydrolase</keyword>
<dbReference type="CDD" id="cd17933">
    <property type="entry name" value="DEXSc_RecD-like"/>
    <property type="match status" value="1"/>
</dbReference>
<name>A0A1L4BTM7_9GAMM</name>
<dbReference type="EC" id="5.6.2.3" evidence="3"/>
<accession>A0A1L4BTM7</accession>
<keyword evidence="3" id="KW-0347">Helicase</keyword>